<dbReference type="EMBL" id="BLKM01000444">
    <property type="protein sequence ID" value="GFG33654.1"/>
    <property type="molecule type" value="Genomic_DNA"/>
</dbReference>
<keyword evidence="1" id="KW-1133">Transmembrane helix</keyword>
<feature type="transmembrane region" description="Helical" evidence="1">
    <location>
        <begin position="6"/>
        <end position="27"/>
    </location>
</feature>
<evidence type="ECO:0000313" key="2">
    <source>
        <dbReference type="EMBL" id="GFG33654.1"/>
    </source>
</evidence>
<name>A0A6L2PMV9_COPFO</name>
<sequence length="79" mass="8776">CFTSVLNTAIIYGFLSLCILLIAVACAQLEKLKAAILDIRQEHITPYHGQEDEQVHTAADCDLQAKLNACIRHHQDIMA</sequence>
<dbReference type="OrthoDB" id="6617147at2759"/>
<accession>A0A6L2PMV9</accession>
<feature type="non-terminal residue" evidence="2">
    <location>
        <position position="79"/>
    </location>
</feature>
<evidence type="ECO:0000313" key="3">
    <source>
        <dbReference type="Proteomes" id="UP000502823"/>
    </source>
</evidence>
<reference evidence="3" key="1">
    <citation type="submission" date="2020-01" db="EMBL/GenBank/DDBJ databases">
        <title>Draft genome sequence of the Termite Coptotermes fromosanus.</title>
        <authorList>
            <person name="Itakura S."/>
            <person name="Yosikawa Y."/>
            <person name="Umezawa K."/>
        </authorList>
    </citation>
    <scope>NUCLEOTIDE SEQUENCE [LARGE SCALE GENOMIC DNA]</scope>
</reference>
<gene>
    <name evidence="2" type="ORF">Cfor_01028</name>
</gene>
<keyword evidence="3" id="KW-1185">Reference proteome</keyword>
<keyword evidence="1" id="KW-0812">Transmembrane</keyword>
<dbReference type="Proteomes" id="UP000502823">
    <property type="component" value="Unassembled WGS sequence"/>
</dbReference>
<feature type="non-terminal residue" evidence="2">
    <location>
        <position position="1"/>
    </location>
</feature>
<dbReference type="InParanoid" id="A0A6L2PMV9"/>
<comment type="caution">
    <text evidence="2">The sequence shown here is derived from an EMBL/GenBank/DDBJ whole genome shotgun (WGS) entry which is preliminary data.</text>
</comment>
<proteinExistence type="predicted"/>
<protein>
    <submittedName>
        <fullName evidence="2">Uncharacterized protein</fullName>
    </submittedName>
</protein>
<keyword evidence="1" id="KW-0472">Membrane</keyword>
<evidence type="ECO:0000256" key="1">
    <source>
        <dbReference type="SAM" id="Phobius"/>
    </source>
</evidence>
<organism evidence="2 3">
    <name type="scientific">Coptotermes formosanus</name>
    <name type="common">Formosan subterranean termite</name>
    <dbReference type="NCBI Taxonomy" id="36987"/>
    <lineage>
        <taxon>Eukaryota</taxon>
        <taxon>Metazoa</taxon>
        <taxon>Ecdysozoa</taxon>
        <taxon>Arthropoda</taxon>
        <taxon>Hexapoda</taxon>
        <taxon>Insecta</taxon>
        <taxon>Pterygota</taxon>
        <taxon>Neoptera</taxon>
        <taxon>Polyneoptera</taxon>
        <taxon>Dictyoptera</taxon>
        <taxon>Blattodea</taxon>
        <taxon>Blattoidea</taxon>
        <taxon>Termitoidae</taxon>
        <taxon>Rhinotermitidae</taxon>
        <taxon>Coptotermes</taxon>
    </lineage>
</organism>
<dbReference type="AlphaFoldDB" id="A0A6L2PMV9"/>